<dbReference type="NCBIfam" id="NF006784">
    <property type="entry name" value="PRK09293.2-5"/>
    <property type="match status" value="1"/>
</dbReference>
<dbReference type="EMBL" id="FPHB01000006">
    <property type="protein sequence ID" value="SFV49833.1"/>
    <property type="molecule type" value="Genomic_DNA"/>
</dbReference>
<dbReference type="InterPro" id="IPR000146">
    <property type="entry name" value="FBPase_class-1"/>
</dbReference>
<comment type="catalytic activity">
    <reaction evidence="1">
        <text>beta-D-fructose 1,6-bisphosphate + H2O = beta-D-fructose 6-phosphate + phosphate</text>
        <dbReference type="Rhea" id="RHEA:11064"/>
        <dbReference type="ChEBI" id="CHEBI:15377"/>
        <dbReference type="ChEBI" id="CHEBI:32966"/>
        <dbReference type="ChEBI" id="CHEBI:43474"/>
        <dbReference type="ChEBI" id="CHEBI:57634"/>
        <dbReference type="EC" id="3.1.3.11"/>
    </reaction>
</comment>
<keyword evidence="7" id="KW-0460">Magnesium</keyword>
<feature type="domain" description="Fructose-1-6-bisphosphatase class 1 C-terminal" evidence="11">
    <location>
        <begin position="158"/>
        <end position="280"/>
    </location>
</feature>
<evidence type="ECO:0000256" key="2">
    <source>
        <dbReference type="ARBA" id="ARBA00010941"/>
    </source>
</evidence>
<dbReference type="InterPro" id="IPR023079">
    <property type="entry name" value="SBPase"/>
</dbReference>
<feature type="domain" description="Fructose-1-6-bisphosphatase class I N-terminal" evidence="10">
    <location>
        <begin position="5"/>
        <end position="144"/>
    </location>
</feature>
<keyword evidence="5" id="KW-0479">Metal-binding</keyword>
<dbReference type="Gene3D" id="3.30.540.10">
    <property type="entry name" value="Fructose-1,6-Bisphosphatase, subunit A, domain 1"/>
    <property type="match status" value="1"/>
</dbReference>
<proteinExistence type="inferred from homology"/>
<dbReference type="GO" id="GO:0006000">
    <property type="term" value="P:fructose metabolic process"/>
    <property type="evidence" value="ECO:0007669"/>
    <property type="project" value="TreeGrafter"/>
</dbReference>
<dbReference type="GO" id="GO:0042132">
    <property type="term" value="F:fructose 1,6-bisphosphate 1-phosphatase activity"/>
    <property type="evidence" value="ECO:0007669"/>
    <property type="project" value="UniProtKB-EC"/>
</dbReference>
<reference evidence="12" key="1">
    <citation type="submission" date="2016-10" db="EMBL/GenBank/DDBJ databases">
        <authorList>
            <person name="de Groot N.N."/>
        </authorList>
    </citation>
    <scope>NUCLEOTIDE SEQUENCE</scope>
</reference>
<dbReference type="EC" id="3.1.3.11" evidence="3"/>
<dbReference type="GO" id="GO:0030388">
    <property type="term" value="P:fructose 1,6-bisphosphate metabolic process"/>
    <property type="evidence" value="ECO:0007669"/>
    <property type="project" value="TreeGrafter"/>
</dbReference>
<evidence type="ECO:0000256" key="4">
    <source>
        <dbReference type="ARBA" id="ARBA00022490"/>
    </source>
</evidence>
<keyword evidence="6 12" id="KW-0378">Hydrolase</keyword>
<gene>
    <name evidence="12" type="ORF">MNB_SM-7-1452</name>
</gene>
<keyword evidence="4" id="KW-0963">Cytoplasm</keyword>
<dbReference type="InterPro" id="IPR044015">
    <property type="entry name" value="FBPase_C_dom"/>
</dbReference>
<dbReference type="SUPFAM" id="SSF56655">
    <property type="entry name" value="Carbohydrate phosphatase"/>
    <property type="match status" value="1"/>
</dbReference>
<evidence type="ECO:0000256" key="1">
    <source>
        <dbReference type="ARBA" id="ARBA00001273"/>
    </source>
</evidence>
<dbReference type="PIRSF" id="PIRSF500210">
    <property type="entry name" value="FBPtase"/>
    <property type="match status" value="1"/>
</dbReference>
<evidence type="ECO:0000256" key="9">
    <source>
        <dbReference type="ARBA" id="ARBA00024331"/>
    </source>
</evidence>
<evidence type="ECO:0000259" key="10">
    <source>
        <dbReference type="Pfam" id="PF00316"/>
    </source>
</evidence>
<dbReference type="GO" id="GO:0006002">
    <property type="term" value="P:fructose 6-phosphate metabolic process"/>
    <property type="evidence" value="ECO:0007669"/>
    <property type="project" value="TreeGrafter"/>
</dbReference>
<evidence type="ECO:0000313" key="12">
    <source>
        <dbReference type="EMBL" id="SFV49833.1"/>
    </source>
</evidence>
<accession>A0A1W1B8I4</accession>
<protein>
    <recommendedName>
        <fullName evidence="3">fructose-bisphosphatase</fullName>
        <ecNumber evidence="3">3.1.3.11</ecNumber>
    </recommendedName>
</protein>
<evidence type="ECO:0000259" key="11">
    <source>
        <dbReference type="Pfam" id="PF18913"/>
    </source>
</evidence>
<evidence type="ECO:0000256" key="3">
    <source>
        <dbReference type="ARBA" id="ARBA00013093"/>
    </source>
</evidence>
<dbReference type="InterPro" id="IPR033391">
    <property type="entry name" value="FBPase_N"/>
</dbReference>
<dbReference type="GO" id="GO:0006094">
    <property type="term" value="P:gluconeogenesis"/>
    <property type="evidence" value="ECO:0007669"/>
    <property type="project" value="TreeGrafter"/>
</dbReference>
<dbReference type="GO" id="GO:0046872">
    <property type="term" value="F:metal ion binding"/>
    <property type="evidence" value="ECO:0007669"/>
    <property type="project" value="UniProtKB-KW"/>
</dbReference>
<evidence type="ECO:0000256" key="7">
    <source>
        <dbReference type="ARBA" id="ARBA00022842"/>
    </source>
</evidence>
<dbReference type="GO" id="GO:0005829">
    <property type="term" value="C:cytosol"/>
    <property type="evidence" value="ECO:0007669"/>
    <property type="project" value="TreeGrafter"/>
</dbReference>
<dbReference type="AlphaFoldDB" id="A0A1W1B8I4"/>
<name>A0A1W1B8I4_9ZZZZ</name>
<evidence type="ECO:0000256" key="8">
    <source>
        <dbReference type="ARBA" id="ARBA00023277"/>
    </source>
</evidence>
<dbReference type="PANTHER" id="PTHR11556:SF35">
    <property type="entry name" value="SEDOHEPTULOSE-1,7-BISPHOSPHATASE, CHLOROPLASTIC"/>
    <property type="match status" value="1"/>
</dbReference>
<dbReference type="PRINTS" id="PR01958">
    <property type="entry name" value="S17BPHPHTASE"/>
</dbReference>
<keyword evidence="8" id="KW-0119">Carbohydrate metabolism</keyword>
<dbReference type="Gene3D" id="3.40.190.80">
    <property type="match status" value="1"/>
</dbReference>
<dbReference type="PIRSF" id="PIRSF000904">
    <property type="entry name" value="FBPtase_SBPase"/>
    <property type="match status" value="1"/>
</dbReference>
<comment type="pathway">
    <text evidence="9">Carbohydrate biosynthesis.</text>
</comment>
<evidence type="ECO:0000256" key="5">
    <source>
        <dbReference type="ARBA" id="ARBA00022723"/>
    </source>
</evidence>
<dbReference type="InterPro" id="IPR028343">
    <property type="entry name" value="FBPtase"/>
</dbReference>
<sequence length="284" mass="31927">MSHNLDPIFEAIQKSAKRIKKAIDTKDVGYSANQNSSGETQLELDIKCDMIIEEEFSKIEAIHTIASEEKESATKLHDDGRYYIAYDPLDGSSLIDVNLSVGSIFGIYDKGFGTDKMVAACYVVYGPRVEMVFAYNKVKLYLLQGDEFEYVKEIRLGEKGKLMAPGGTQQNWPSYHKEMIDSFFKEGYRLRYSGGMVPDLHQILLKGGGLFSYPATSDKPEGKLRRLFEVFPFAFVYTKAGGMAIDGKADLLTLGYNGVHDTSPCFFGSRYEVERVKEVYATHE</sequence>
<dbReference type="PANTHER" id="PTHR11556">
    <property type="entry name" value="FRUCTOSE-1,6-BISPHOSPHATASE-RELATED"/>
    <property type="match status" value="1"/>
</dbReference>
<comment type="similarity">
    <text evidence="2">Belongs to the FBPase class 1 family.</text>
</comment>
<evidence type="ECO:0000256" key="6">
    <source>
        <dbReference type="ARBA" id="ARBA00022801"/>
    </source>
</evidence>
<dbReference type="Pfam" id="PF18913">
    <property type="entry name" value="FBPase_C"/>
    <property type="match status" value="1"/>
</dbReference>
<organism evidence="12">
    <name type="scientific">hydrothermal vent metagenome</name>
    <dbReference type="NCBI Taxonomy" id="652676"/>
    <lineage>
        <taxon>unclassified sequences</taxon>
        <taxon>metagenomes</taxon>
        <taxon>ecological metagenomes</taxon>
    </lineage>
</organism>
<dbReference type="HAMAP" id="MF_01855">
    <property type="entry name" value="FBPase_class1"/>
    <property type="match status" value="1"/>
</dbReference>
<dbReference type="GO" id="GO:0005986">
    <property type="term" value="P:sucrose biosynthetic process"/>
    <property type="evidence" value="ECO:0007669"/>
    <property type="project" value="TreeGrafter"/>
</dbReference>
<dbReference type="Pfam" id="PF00316">
    <property type="entry name" value="FBPase"/>
    <property type="match status" value="1"/>
</dbReference>